<evidence type="ECO:0000256" key="1">
    <source>
        <dbReference type="SAM" id="MobiDB-lite"/>
    </source>
</evidence>
<comment type="caution">
    <text evidence="2">The sequence shown here is derived from an EMBL/GenBank/DDBJ whole genome shotgun (WGS) entry which is preliminary data.</text>
</comment>
<gene>
    <name evidence="2" type="ORF">MWN34_09710</name>
</gene>
<dbReference type="SUPFAM" id="SSF52833">
    <property type="entry name" value="Thioredoxin-like"/>
    <property type="match status" value="1"/>
</dbReference>
<keyword evidence="3" id="KW-1185">Reference proteome</keyword>
<reference evidence="2 3" key="1">
    <citation type="submission" date="2022-04" db="EMBL/GenBank/DDBJ databases">
        <authorList>
            <person name="Grouzdev D.S."/>
            <person name="Pantiukh K.S."/>
            <person name="Krutkina M.S."/>
        </authorList>
    </citation>
    <scope>NUCLEOTIDE SEQUENCE [LARGE SCALE GENOMIC DNA]</scope>
    <source>
        <strain evidence="2 3">6x-1</strain>
    </source>
</reference>
<dbReference type="Proteomes" id="UP001203284">
    <property type="component" value="Unassembled WGS sequence"/>
</dbReference>
<proteinExistence type="predicted"/>
<dbReference type="Gene3D" id="3.40.30.10">
    <property type="entry name" value="Glutaredoxin"/>
    <property type="match status" value="1"/>
</dbReference>
<protein>
    <recommendedName>
        <fullName evidence="4">Redoxin domain-containing protein</fullName>
    </recommendedName>
</protein>
<evidence type="ECO:0000313" key="3">
    <source>
        <dbReference type="Proteomes" id="UP001203284"/>
    </source>
</evidence>
<dbReference type="EMBL" id="JALKCH010000005">
    <property type="protein sequence ID" value="MCK0197188.1"/>
    <property type="molecule type" value="Genomic_DNA"/>
</dbReference>
<sequence length="102" mass="10942">MNEIVAPACRGSKDRIAAHALLPAVTLFLMLAPPGACASSLGGSQAPALSPRDLDGVEYRFDALHDRAVIVHFFATWCAPCGEEPASPSLPRRSRRLSDSRR</sequence>
<organism evidence="2 3">
    <name type="scientific">Ancylobacter crimeensis</name>
    <dbReference type="NCBI Taxonomy" id="2579147"/>
    <lineage>
        <taxon>Bacteria</taxon>
        <taxon>Pseudomonadati</taxon>
        <taxon>Pseudomonadota</taxon>
        <taxon>Alphaproteobacteria</taxon>
        <taxon>Hyphomicrobiales</taxon>
        <taxon>Xanthobacteraceae</taxon>
        <taxon>Ancylobacter</taxon>
    </lineage>
</organism>
<evidence type="ECO:0000313" key="2">
    <source>
        <dbReference type="EMBL" id="MCK0197188.1"/>
    </source>
</evidence>
<dbReference type="RefSeq" id="WP_247028804.1">
    <property type="nucleotide sequence ID" value="NZ_JALKCH010000005.1"/>
</dbReference>
<dbReference type="InterPro" id="IPR036249">
    <property type="entry name" value="Thioredoxin-like_sf"/>
</dbReference>
<accession>A0ABT0DB54</accession>
<evidence type="ECO:0008006" key="4">
    <source>
        <dbReference type="Google" id="ProtNLM"/>
    </source>
</evidence>
<feature type="region of interest" description="Disordered" evidence="1">
    <location>
        <begin position="81"/>
        <end position="102"/>
    </location>
</feature>
<name>A0ABT0DB54_9HYPH</name>